<sequence length="150" mass="16881">MNVVGSVVVQISHNAQADLQVLKLYLRKSSRPDAFVCLGGQNLLPRRSEPTTERICFPVLHAGDSFMKEGLLDRLAVSLALASLHCTGRAPARRDSDKCRLQLDPALNQTLDLSRTSLEDAYGLLDTWVSWDNDMIMLVHSLWFRALRYK</sequence>
<keyword evidence="2" id="KW-1185">Reference proteome</keyword>
<dbReference type="Proteomes" id="UP000235388">
    <property type="component" value="Unassembled WGS sequence"/>
</dbReference>
<accession>A0A2N5W437</accession>
<proteinExistence type="predicted"/>
<evidence type="ECO:0000313" key="1">
    <source>
        <dbReference type="EMBL" id="PLW57009.1"/>
    </source>
</evidence>
<reference evidence="1 2" key="1">
    <citation type="submission" date="2017-11" db="EMBL/GenBank/DDBJ databases">
        <title>De novo assembly and phasing of dikaryotic genomes from two isolates of Puccinia coronata f. sp. avenae, the causal agent of oat crown rust.</title>
        <authorList>
            <person name="Miller M.E."/>
            <person name="Zhang Y."/>
            <person name="Omidvar V."/>
            <person name="Sperschneider J."/>
            <person name="Schwessinger B."/>
            <person name="Raley C."/>
            <person name="Palmer J.M."/>
            <person name="Garnica D."/>
            <person name="Upadhyaya N."/>
            <person name="Rathjen J."/>
            <person name="Taylor J.M."/>
            <person name="Park R.F."/>
            <person name="Dodds P.N."/>
            <person name="Hirsch C.D."/>
            <person name="Kianian S.F."/>
            <person name="Figueroa M."/>
        </authorList>
    </citation>
    <scope>NUCLEOTIDE SEQUENCE [LARGE SCALE GENOMIC DNA]</scope>
    <source>
        <strain evidence="1">12NC29</strain>
    </source>
</reference>
<dbReference type="EMBL" id="PGCJ01000015">
    <property type="protein sequence ID" value="PLW57009.1"/>
    <property type="molecule type" value="Genomic_DNA"/>
</dbReference>
<dbReference type="AlphaFoldDB" id="A0A2N5W437"/>
<comment type="caution">
    <text evidence="1">The sequence shown here is derived from an EMBL/GenBank/DDBJ whole genome shotgun (WGS) entry which is preliminary data.</text>
</comment>
<organism evidence="1 2">
    <name type="scientific">Puccinia coronata f. sp. avenae</name>
    <dbReference type="NCBI Taxonomy" id="200324"/>
    <lineage>
        <taxon>Eukaryota</taxon>
        <taxon>Fungi</taxon>
        <taxon>Dikarya</taxon>
        <taxon>Basidiomycota</taxon>
        <taxon>Pucciniomycotina</taxon>
        <taxon>Pucciniomycetes</taxon>
        <taxon>Pucciniales</taxon>
        <taxon>Pucciniaceae</taxon>
        <taxon>Puccinia</taxon>
    </lineage>
</organism>
<name>A0A2N5W437_9BASI</name>
<evidence type="ECO:0000313" key="2">
    <source>
        <dbReference type="Proteomes" id="UP000235388"/>
    </source>
</evidence>
<gene>
    <name evidence="1" type="ORF">PCANC_02837</name>
</gene>
<protein>
    <submittedName>
        <fullName evidence="1">Uncharacterized protein</fullName>
    </submittedName>
</protein>